<keyword evidence="4" id="KW-1185">Reference proteome</keyword>
<dbReference type="Proteomes" id="UP000249169">
    <property type="component" value="Unassembled WGS sequence"/>
</dbReference>
<sequence>MMSKRRIFAALMVVGLGLGGCSFDPQTPAYSSEDDTGWNIGDPDASGDSGADVSGSQPDTGAPDTGTPDTGTPDTGTPDTGTPDTGTPDTGTPDTGAPDTGTPDTGTPDTGTPDSGTPPDTCDGMEVDLLSDPLHCGACGNACDEGFGVCLNGQCECSGQMEACGQEHECVEVMRDANNCGSCGNTCPDGAICNLGQCECRPGLTLCGGECVDTERDPRHCGACDTSCNLGHCQAGTCGSGGCEDWVQYECSQGAGLACIPLNERVHALYCGPEAIGGNTCGEVCSADQICRRSWGGVGCTDVRPARGCLNCPCDDCEDDERCRDDLPTLAPGAYCVER</sequence>
<proteinExistence type="predicted"/>
<name>A0A328CA81_9DELT</name>
<dbReference type="EMBL" id="QHKO01000002">
    <property type="protein sequence ID" value="RAL23838.1"/>
    <property type="molecule type" value="Genomic_DNA"/>
</dbReference>
<evidence type="ECO:0000256" key="2">
    <source>
        <dbReference type="SAM" id="SignalP"/>
    </source>
</evidence>
<reference evidence="3 4" key="1">
    <citation type="submission" date="2018-05" db="EMBL/GenBank/DDBJ databases">
        <title>Lujinxingia marina gen. nov. sp. nov., a new facultative anaerobic member of the class Deltaproteobacteria, and proposal of Lujinxingaceae fam. nov.</title>
        <authorList>
            <person name="Li C.-M."/>
        </authorList>
    </citation>
    <scope>NUCLEOTIDE SEQUENCE [LARGE SCALE GENOMIC DNA]</scope>
    <source>
        <strain evidence="3 4">B210</strain>
    </source>
</reference>
<feature type="compositionally biased region" description="Low complexity" evidence="1">
    <location>
        <begin position="41"/>
        <end position="124"/>
    </location>
</feature>
<dbReference type="AlphaFoldDB" id="A0A328CA81"/>
<feature type="signal peptide" evidence="2">
    <location>
        <begin position="1"/>
        <end position="22"/>
    </location>
</feature>
<keyword evidence="2" id="KW-0732">Signal</keyword>
<evidence type="ECO:0008006" key="5">
    <source>
        <dbReference type="Google" id="ProtNLM"/>
    </source>
</evidence>
<dbReference type="OrthoDB" id="5522667at2"/>
<evidence type="ECO:0000313" key="4">
    <source>
        <dbReference type="Proteomes" id="UP000249169"/>
    </source>
</evidence>
<dbReference type="RefSeq" id="WP_111729096.1">
    <property type="nucleotide sequence ID" value="NZ_QHKO01000002.1"/>
</dbReference>
<gene>
    <name evidence="3" type="ORF">DL240_06710</name>
</gene>
<protein>
    <recommendedName>
        <fullName evidence="5">TNFR-Cys domain-containing protein</fullName>
    </recommendedName>
</protein>
<feature type="region of interest" description="Disordered" evidence="1">
    <location>
        <begin position="27"/>
        <end position="124"/>
    </location>
</feature>
<dbReference type="PROSITE" id="PS51257">
    <property type="entry name" value="PROKAR_LIPOPROTEIN"/>
    <property type="match status" value="1"/>
</dbReference>
<feature type="chain" id="PRO_5016401741" description="TNFR-Cys domain-containing protein" evidence="2">
    <location>
        <begin position="23"/>
        <end position="339"/>
    </location>
</feature>
<comment type="caution">
    <text evidence="3">The sequence shown here is derived from an EMBL/GenBank/DDBJ whole genome shotgun (WGS) entry which is preliminary data.</text>
</comment>
<evidence type="ECO:0000313" key="3">
    <source>
        <dbReference type="EMBL" id="RAL23838.1"/>
    </source>
</evidence>
<evidence type="ECO:0000256" key="1">
    <source>
        <dbReference type="SAM" id="MobiDB-lite"/>
    </source>
</evidence>
<organism evidence="3 4">
    <name type="scientific">Lujinxingia litoralis</name>
    <dbReference type="NCBI Taxonomy" id="2211119"/>
    <lineage>
        <taxon>Bacteria</taxon>
        <taxon>Deltaproteobacteria</taxon>
        <taxon>Bradymonadales</taxon>
        <taxon>Lujinxingiaceae</taxon>
        <taxon>Lujinxingia</taxon>
    </lineage>
</organism>
<accession>A0A328CA81</accession>